<reference evidence="1 2" key="1">
    <citation type="journal article" date="2022" name="bioRxiv">
        <title>The genome of the oomycete Peronosclerospora sorghi, a cosmopolitan pathogen of maize and sorghum, is inflated with dispersed pseudogenes.</title>
        <authorList>
            <person name="Fletcher K."/>
            <person name="Martin F."/>
            <person name="Isakeit T."/>
            <person name="Cavanaugh K."/>
            <person name="Magill C."/>
            <person name="Michelmore R."/>
        </authorList>
    </citation>
    <scope>NUCLEOTIDE SEQUENCE [LARGE SCALE GENOMIC DNA]</scope>
    <source>
        <strain evidence="1">P6</strain>
    </source>
</reference>
<evidence type="ECO:0000313" key="1">
    <source>
        <dbReference type="EMBL" id="KAI9909458.1"/>
    </source>
</evidence>
<keyword evidence="2" id="KW-1185">Reference proteome</keyword>
<sequence>MEANLYVVMMRFGYYPSTLYGIYYHSVSTESRLGTLCIPEVARESACLHLQGQFFSLCSSFLSSLVQHHETRENGRTQEKKTAYDERSAT</sequence>
<dbReference type="Proteomes" id="UP001163321">
    <property type="component" value="Chromosome 7"/>
</dbReference>
<gene>
    <name evidence="1" type="ORF">PsorP6_014992</name>
</gene>
<name>A0ACC0VSI4_9STRA</name>
<protein>
    <submittedName>
        <fullName evidence="1">Uncharacterized protein</fullName>
    </submittedName>
</protein>
<accession>A0ACC0VSI4</accession>
<proteinExistence type="predicted"/>
<comment type="caution">
    <text evidence="1">The sequence shown here is derived from an EMBL/GenBank/DDBJ whole genome shotgun (WGS) entry which is preliminary data.</text>
</comment>
<evidence type="ECO:0000313" key="2">
    <source>
        <dbReference type="Proteomes" id="UP001163321"/>
    </source>
</evidence>
<organism evidence="1 2">
    <name type="scientific">Peronosclerospora sorghi</name>
    <dbReference type="NCBI Taxonomy" id="230839"/>
    <lineage>
        <taxon>Eukaryota</taxon>
        <taxon>Sar</taxon>
        <taxon>Stramenopiles</taxon>
        <taxon>Oomycota</taxon>
        <taxon>Peronosporomycetes</taxon>
        <taxon>Peronosporales</taxon>
        <taxon>Peronosporaceae</taxon>
        <taxon>Peronosclerospora</taxon>
    </lineage>
</organism>
<dbReference type="EMBL" id="CM047586">
    <property type="protein sequence ID" value="KAI9909458.1"/>
    <property type="molecule type" value="Genomic_DNA"/>
</dbReference>